<reference evidence="1 2" key="1">
    <citation type="submission" date="2020-05" db="EMBL/GenBank/DDBJ databases">
        <title>Draft genome sequence of Desulfovibrio psychrotolerans JS1T.</title>
        <authorList>
            <person name="Ueno A."/>
            <person name="Tamazawa S."/>
            <person name="Tamamura S."/>
            <person name="Murakami T."/>
            <person name="Kiyama T."/>
            <person name="Inomata H."/>
            <person name="Amano Y."/>
            <person name="Miyakawa K."/>
            <person name="Tamaki H."/>
            <person name="Naganuma T."/>
            <person name="Kaneko K."/>
        </authorList>
    </citation>
    <scope>NUCLEOTIDE SEQUENCE [LARGE SCALE GENOMIC DNA]</scope>
    <source>
        <strain evidence="1 2">JS1</strain>
    </source>
</reference>
<comment type="caution">
    <text evidence="1">The sequence shown here is derived from an EMBL/GenBank/DDBJ whole genome shotgun (WGS) entry which is preliminary data.</text>
</comment>
<evidence type="ECO:0000313" key="1">
    <source>
        <dbReference type="EMBL" id="GFM35463.1"/>
    </source>
</evidence>
<proteinExistence type="predicted"/>
<sequence>MQQHEALQSRLRNCLQTILELEPDLEGLEIGHDLMKEFDLLKSFMEKLDDVELQEEDVRRIETATANFLEELKGPLSDMRERSTASRRLN</sequence>
<organism evidence="1 2">
    <name type="scientific">Desulfovibrio psychrotolerans</name>
    <dbReference type="NCBI Taxonomy" id="415242"/>
    <lineage>
        <taxon>Bacteria</taxon>
        <taxon>Pseudomonadati</taxon>
        <taxon>Thermodesulfobacteriota</taxon>
        <taxon>Desulfovibrionia</taxon>
        <taxon>Desulfovibrionales</taxon>
        <taxon>Desulfovibrionaceae</taxon>
        <taxon>Desulfovibrio</taxon>
    </lineage>
</organism>
<name>A0A7J0BP43_9BACT</name>
<dbReference type="Proteomes" id="UP000503820">
    <property type="component" value="Unassembled WGS sequence"/>
</dbReference>
<accession>A0A7J0BP43</accession>
<keyword evidence="2" id="KW-1185">Reference proteome</keyword>
<dbReference type="RefSeq" id="WP_174408184.1">
    <property type="nucleotide sequence ID" value="NZ_BLVP01000001.1"/>
</dbReference>
<dbReference type="AlphaFoldDB" id="A0A7J0BP43"/>
<gene>
    <name evidence="1" type="ORF">DSM19430T_01470</name>
</gene>
<dbReference type="EMBL" id="BLVP01000001">
    <property type="protein sequence ID" value="GFM35463.1"/>
    <property type="molecule type" value="Genomic_DNA"/>
</dbReference>
<protein>
    <submittedName>
        <fullName evidence="1">Uncharacterized protein</fullName>
    </submittedName>
</protein>
<evidence type="ECO:0000313" key="2">
    <source>
        <dbReference type="Proteomes" id="UP000503820"/>
    </source>
</evidence>